<proteinExistence type="predicted"/>
<gene>
    <name evidence="1" type="ORF">BCON_0114g00340</name>
</gene>
<name>A0A4Z1HY61_9HELO</name>
<dbReference type="AlphaFoldDB" id="A0A4Z1HY61"/>
<evidence type="ECO:0000313" key="2">
    <source>
        <dbReference type="Proteomes" id="UP000297527"/>
    </source>
</evidence>
<keyword evidence="2" id="KW-1185">Reference proteome</keyword>
<organism evidence="1 2">
    <name type="scientific">Botryotinia convoluta</name>
    <dbReference type="NCBI Taxonomy" id="54673"/>
    <lineage>
        <taxon>Eukaryota</taxon>
        <taxon>Fungi</taxon>
        <taxon>Dikarya</taxon>
        <taxon>Ascomycota</taxon>
        <taxon>Pezizomycotina</taxon>
        <taxon>Leotiomycetes</taxon>
        <taxon>Helotiales</taxon>
        <taxon>Sclerotiniaceae</taxon>
        <taxon>Botryotinia</taxon>
    </lineage>
</organism>
<dbReference type="EMBL" id="PQXN01000114">
    <property type="protein sequence ID" value="TGO54021.1"/>
    <property type="molecule type" value="Genomic_DNA"/>
</dbReference>
<dbReference type="Proteomes" id="UP000297527">
    <property type="component" value="Unassembled WGS sequence"/>
</dbReference>
<comment type="caution">
    <text evidence="1">The sequence shown here is derived from an EMBL/GenBank/DDBJ whole genome shotgun (WGS) entry which is preliminary data.</text>
</comment>
<evidence type="ECO:0000313" key="1">
    <source>
        <dbReference type="EMBL" id="TGO54021.1"/>
    </source>
</evidence>
<protein>
    <submittedName>
        <fullName evidence="1">Uncharacterized protein</fullName>
    </submittedName>
</protein>
<reference evidence="1 2" key="1">
    <citation type="submission" date="2017-12" db="EMBL/GenBank/DDBJ databases">
        <title>Comparative genomics of Botrytis spp.</title>
        <authorList>
            <person name="Valero-Jimenez C.A."/>
            <person name="Tapia P."/>
            <person name="Veloso J."/>
            <person name="Silva-Moreno E."/>
            <person name="Staats M."/>
            <person name="Valdes J.H."/>
            <person name="Van Kan J.A.L."/>
        </authorList>
    </citation>
    <scope>NUCLEOTIDE SEQUENCE [LARGE SCALE GENOMIC DNA]</scope>
    <source>
        <strain evidence="1 2">MUCL11595</strain>
    </source>
</reference>
<sequence>MTFIYLLISIESRVLNREPRKAVISHLRSGALSPAAFSPAIVELFIYSHDQHVDPAKAHLHITFKTTSLR</sequence>
<accession>A0A4Z1HY61</accession>